<sequence>MKRETFEKLKALGIPFDADFEQLAVQPLDRLKENKIVKKELDDEQKILYDIEYVTFLDQTLYNGKRNSANGYYYLYDGTFLGSYGQSNEIVVCAKKVTRENKTNKKLWFEFISPIRLAIENDEFLFFSGSIFAESAMGYEVIIKEEVFALASATGNFKRRIEIEKKKKYSYREALVLNRTYGAKSPNYNNFIKNQDRNKSNKMKLAIAAVINELIGGYDYSNGGIKWDGIDIKTAKWKDGLKFARPEHDIFGLKDNKQVGKELWRDLKNGKEVDTIWIRREWEYRYITTAAYQGENKKRKNGKYPYFENDKVNMYRYGTTFMNFHPEFEHNYPIRTKKNEE</sequence>
<dbReference type="AlphaFoldDB" id="A0A256A0I9"/>
<evidence type="ECO:0000313" key="1">
    <source>
        <dbReference type="EMBL" id="OYQ47149.1"/>
    </source>
</evidence>
<comment type="caution">
    <text evidence="1">The sequence shown here is derived from an EMBL/GenBank/DDBJ whole genome shotgun (WGS) entry which is preliminary data.</text>
</comment>
<dbReference type="RefSeq" id="WP_094485395.1">
    <property type="nucleotide sequence ID" value="NZ_NOXX01000152.1"/>
</dbReference>
<reference evidence="1 2" key="1">
    <citation type="submission" date="2017-07" db="EMBL/GenBank/DDBJ databases">
        <title>Flavobacterium cyanobacteriorum sp. nov., isolated from cyanobacterial aggregates in a eutrophic lake.</title>
        <authorList>
            <person name="Cai H."/>
        </authorList>
    </citation>
    <scope>NUCLEOTIDE SEQUENCE [LARGE SCALE GENOMIC DNA]</scope>
    <source>
        <strain evidence="1 2">TH167</strain>
    </source>
</reference>
<dbReference type="Proteomes" id="UP000216035">
    <property type="component" value="Unassembled WGS sequence"/>
</dbReference>
<organism evidence="1 2">
    <name type="scientific">Flavobacterium aurantiibacter</name>
    <dbReference type="NCBI Taxonomy" id="2023067"/>
    <lineage>
        <taxon>Bacteria</taxon>
        <taxon>Pseudomonadati</taxon>
        <taxon>Bacteroidota</taxon>
        <taxon>Flavobacteriia</taxon>
        <taxon>Flavobacteriales</taxon>
        <taxon>Flavobacteriaceae</taxon>
        <taxon>Flavobacterium</taxon>
    </lineage>
</organism>
<gene>
    <name evidence="1" type="ORF">CHX27_03565</name>
</gene>
<evidence type="ECO:0000313" key="2">
    <source>
        <dbReference type="Proteomes" id="UP000216035"/>
    </source>
</evidence>
<accession>A0A256A0I9</accession>
<protein>
    <submittedName>
        <fullName evidence="1">Uncharacterized protein</fullName>
    </submittedName>
</protein>
<name>A0A256A0I9_9FLAO</name>
<dbReference type="OrthoDB" id="1221248at2"/>
<proteinExistence type="predicted"/>
<keyword evidence="2" id="KW-1185">Reference proteome</keyword>
<dbReference type="EMBL" id="NOXX01000152">
    <property type="protein sequence ID" value="OYQ47149.1"/>
    <property type="molecule type" value="Genomic_DNA"/>
</dbReference>